<gene>
    <name evidence="2" type="ORF">CCACVL1_00517</name>
</gene>
<proteinExistence type="predicted"/>
<dbReference type="AlphaFoldDB" id="A0A1R3KWH1"/>
<dbReference type="EMBL" id="AWWV01001285">
    <property type="protein sequence ID" value="OMP11441.1"/>
    <property type="molecule type" value="Genomic_DNA"/>
</dbReference>
<name>A0A1R3KWH1_COCAP</name>
<dbReference type="Gramene" id="OMP11441">
    <property type="protein sequence ID" value="OMP11441"/>
    <property type="gene ID" value="CCACVL1_00517"/>
</dbReference>
<protein>
    <submittedName>
        <fullName evidence="2">Uncharacterized protein</fullName>
    </submittedName>
</protein>
<feature type="compositionally biased region" description="Basic and acidic residues" evidence="1">
    <location>
        <begin position="1"/>
        <end position="14"/>
    </location>
</feature>
<evidence type="ECO:0000313" key="3">
    <source>
        <dbReference type="Proteomes" id="UP000188268"/>
    </source>
</evidence>
<organism evidence="2 3">
    <name type="scientific">Corchorus capsularis</name>
    <name type="common">Jute</name>
    <dbReference type="NCBI Taxonomy" id="210143"/>
    <lineage>
        <taxon>Eukaryota</taxon>
        <taxon>Viridiplantae</taxon>
        <taxon>Streptophyta</taxon>
        <taxon>Embryophyta</taxon>
        <taxon>Tracheophyta</taxon>
        <taxon>Spermatophyta</taxon>
        <taxon>Magnoliopsida</taxon>
        <taxon>eudicotyledons</taxon>
        <taxon>Gunneridae</taxon>
        <taxon>Pentapetalae</taxon>
        <taxon>rosids</taxon>
        <taxon>malvids</taxon>
        <taxon>Malvales</taxon>
        <taxon>Malvaceae</taxon>
        <taxon>Grewioideae</taxon>
        <taxon>Apeibeae</taxon>
        <taxon>Corchorus</taxon>
    </lineage>
</organism>
<reference evidence="2 3" key="1">
    <citation type="submission" date="2013-09" db="EMBL/GenBank/DDBJ databases">
        <title>Corchorus capsularis genome sequencing.</title>
        <authorList>
            <person name="Alam M."/>
            <person name="Haque M.S."/>
            <person name="Islam M.S."/>
            <person name="Emdad E.M."/>
            <person name="Islam M.M."/>
            <person name="Ahmed B."/>
            <person name="Halim A."/>
            <person name="Hossen Q.M.M."/>
            <person name="Hossain M.Z."/>
            <person name="Ahmed R."/>
            <person name="Khan M.M."/>
            <person name="Islam R."/>
            <person name="Rashid M.M."/>
            <person name="Khan S.A."/>
            <person name="Rahman M.S."/>
            <person name="Alam M."/>
        </authorList>
    </citation>
    <scope>NUCLEOTIDE SEQUENCE [LARGE SCALE GENOMIC DNA]</scope>
    <source>
        <strain evidence="3">cv. CVL-1</strain>
        <tissue evidence="2">Whole seedling</tissue>
    </source>
</reference>
<comment type="caution">
    <text evidence="2">The sequence shown here is derived from an EMBL/GenBank/DDBJ whole genome shotgun (WGS) entry which is preliminary data.</text>
</comment>
<feature type="compositionally biased region" description="Basic residues" evidence="1">
    <location>
        <begin position="41"/>
        <end position="53"/>
    </location>
</feature>
<feature type="region of interest" description="Disordered" evidence="1">
    <location>
        <begin position="1"/>
        <end position="53"/>
    </location>
</feature>
<sequence length="53" mass="5600">MAVKDREAESEEGKGQGSPVVPPLLSTRRDSGSTAPSIKGSHSHRRWRGLGGS</sequence>
<keyword evidence="3" id="KW-1185">Reference proteome</keyword>
<evidence type="ECO:0000256" key="1">
    <source>
        <dbReference type="SAM" id="MobiDB-lite"/>
    </source>
</evidence>
<accession>A0A1R3KWH1</accession>
<evidence type="ECO:0000313" key="2">
    <source>
        <dbReference type="EMBL" id="OMP11441.1"/>
    </source>
</evidence>
<dbReference type="Proteomes" id="UP000188268">
    <property type="component" value="Unassembled WGS sequence"/>
</dbReference>